<dbReference type="InterPro" id="IPR053392">
    <property type="entry name" value="Transposase_IS30-like"/>
</dbReference>
<dbReference type="InterPro" id="IPR001584">
    <property type="entry name" value="Integrase_cat-core"/>
</dbReference>
<dbReference type="GO" id="GO:0003677">
    <property type="term" value="F:DNA binding"/>
    <property type="evidence" value="ECO:0007669"/>
    <property type="project" value="InterPro"/>
</dbReference>
<dbReference type="InterPro" id="IPR001598">
    <property type="entry name" value="Transposase_IS30_CS"/>
</dbReference>
<evidence type="ECO:0000256" key="2">
    <source>
        <dbReference type="ARBA" id="ARBA00006363"/>
    </source>
</evidence>
<dbReference type="Proteomes" id="UP000472355">
    <property type="component" value="Unassembled WGS sequence"/>
</dbReference>
<dbReference type="GO" id="GO:0015074">
    <property type="term" value="P:DNA integration"/>
    <property type="evidence" value="ECO:0007669"/>
    <property type="project" value="InterPro"/>
</dbReference>
<feature type="non-terminal residue" evidence="5">
    <location>
        <position position="1"/>
    </location>
</feature>
<dbReference type="GO" id="GO:0005829">
    <property type="term" value="C:cytosol"/>
    <property type="evidence" value="ECO:0007669"/>
    <property type="project" value="TreeGrafter"/>
</dbReference>
<comment type="similarity">
    <text evidence="2">Belongs to the transposase IS30 family.</text>
</comment>
<dbReference type="SUPFAM" id="SSF53098">
    <property type="entry name" value="Ribonuclease H-like"/>
    <property type="match status" value="1"/>
</dbReference>
<evidence type="ECO:0000313" key="6">
    <source>
        <dbReference type="Proteomes" id="UP000472355"/>
    </source>
</evidence>
<evidence type="ECO:0000313" key="4">
    <source>
        <dbReference type="EMBL" id="NFA43711.1"/>
    </source>
</evidence>
<evidence type="ECO:0000259" key="3">
    <source>
        <dbReference type="PROSITE" id="PS50994"/>
    </source>
</evidence>
<dbReference type="GO" id="GO:0004803">
    <property type="term" value="F:transposase activity"/>
    <property type="evidence" value="ECO:0007669"/>
    <property type="project" value="InterPro"/>
</dbReference>
<proteinExistence type="inferred from homology"/>
<dbReference type="Gene3D" id="3.30.420.10">
    <property type="entry name" value="Ribonuclease H-like superfamily/Ribonuclease H"/>
    <property type="match status" value="1"/>
</dbReference>
<dbReference type="InterPro" id="IPR012337">
    <property type="entry name" value="RNaseH-like_sf"/>
</dbReference>
<evidence type="ECO:0000313" key="5">
    <source>
        <dbReference type="EMBL" id="NFA43833.1"/>
    </source>
</evidence>
<accession>A0A6M0SRB7</accession>
<dbReference type="PROSITE" id="PS01043">
    <property type="entry name" value="TRANSPOSASE_IS30"/>
    <property type="match status" value="1"/>
</dbReference>
<dbReference type="InterPro" id="IPR036397">
    <property type="entry name" value="RNaseH_sf"/>
</dbReference>
<dbReference type="AlphaFoldDB" id="A0A6M0SRB7"/>
<dbReference type="EMBL" id="SGKU01000051">
    <property type="protein sequence ID" value="NFA43833.1"/>
    <property type="molecule type" value="Genomic_DNA"/>
</dbReference>
<dbReference type="PANTHER" id="PTHR10948:SF23">
    <property type="entry name" value="TRANSPOSASE INSI FOR INSERTION SEQUENCE ELEMENT IS30A-RELATED"/>
    <property type="match status" value="1"/>
</dbReference>
<comment type="caution">
    <text evidence="5">The sequence shown here is derived from an EMBL/GenBank/DDBJ whole genome shotgun (WGS) entry which is preliminary data.</text>
</comment>
<dbReference type="GO" id="GO:0006313">
    <property type="term" value="P:DNA transposition"/>
    <property type="evidence" value="ECO:0007669"/>
    <property type="project" value="InterPro"/>
</dbReference>
<dbReference type="InterPro" id="IPR051917">
    <property type="entry name" value="Transposase-Integrase"/>
</dbReference>
<sequence>LDIKVFFADPYSSWQRGSNENSNGLIREFYPKKTDLAVIENEELVKNLFLINNRPRKCLGWKSPIQAFLHEVSHLT</sequence>
<protein>
    <submittedName>
        <fullName evidence="5">IS30 family transposase</fullName>
    </submittedName>
</protein>
<comment type="function">
    <text evidence="1">Required for the transposition of the insertion element.</text>
</comment>
<name>A0A6M0SRB7_CLOBO</name>
<dbReference type="PROSITE" id="PS50994">
    <property type="entry name" value="INTEGRASE"/>
    <property type="match status" value="1"/>
</dbReference>
<dbReference type="EMBL" id="SGKU01000046">
    <property type="protein sequence ID" value="NFA43711.1"/>
    <property type="molecule type" value="Genomic_DNA"/>
</dbReference>
<reference evidence="5 6" key="1">
    <citation type="submission" date="2019-02" db="EMBL/GenBank/DDBJ databases">
        <title>Genome sequencing of Clostridium botulinum clinical isolates.</title>
        <authorList>
            <person name="Brunt J."/>
            <person name="Van Vliet A.H.M."/>
            <person name="Stringer S.C."/>
            <person name="Grant K.A."/>
            <person name="Carter A.C."/>
            <person name="Peck M.W."/>
        </authorList>
    </citation>
    <scope>NUCLEOTIDE SEQUENCE [LARGE SCALE GENOMIC DNA]</scope>
    <source>
        <strain evidence="5 6">H113700579</strain>
    </source>
</reference>
<dbReference type="NCBIfam" id="NF033563">
    <property type="entry name" value="transpos_IS30"/>
    <property type="match status" value="1"/>
</dbReference>
<dbReference type="PANTHER" id="PTHR10948">
    <property type="entry name" value="TRANSPOSASE"/>
    <property type="match status" value="1"/>
</dbReference>
<feature type="domain" description="Integrase catalytic" evidence="3">
    <location>
        <begin position="1"/>
        <end position="72"/>
    </location>
</feature>
<gene>
    <name evidence="4" type="ORF">EXM65_14365</name>
    <name evidence="5" type="ORF">EXM65_14985</name>
</gene>
<evidence type="ECO:0000256" key="1">
    <source>
        <dbReference type="ARBA" id="ARBA00002190"/>
    </source>
</evidence>
<organism evidence="5 6">
    <name type="scientific">Clostridium botulinum</name>
    <dbReference type="NCBI Taxonomy" id="1491"/>
    <lineage>
        <taxon>Bacteria</taxon>
        <taxon>Bacillati</taxon>
        <taxon>Bacillota</taxon>
        <taxon>Clostridia</taxon>
        <taxon>Eubacteriales</taxon>
        <taxon>Clostridiaceae</taxon>
        <taxon>Clostridium</taxon>
    </lineage>
</organism>